<dbReference type="SUPFAM" id="SSF58113">
    <property type="entry name" value="Apolipoprotein A-I"/>
    <property type="match status" value="1"/>
</dbReference>
<gene>
    <name evidence="2" type="ORF">GY22_16745</name>
</gene>
<proteinExistence type="predicted"/>
<evidence type="ECO:0000256" key="1">
    <source>
        <dbReference type="SAM" id="MobiDB-lite"/>
    </source>
</evidence>
<name>A0A0A6YA09_KOCRO</name>
<dbReference type="EMBL" id="JSUH01000026">
    <property type="protein sequence ID" value="KHD96232.1"/>
    <property type="molecule type" value="Genomic_DNA"/>
</dbReference>
<feature type="compositionally biased region" description="Polar residues" evidence="1">
    <location>
        <begin position="171"/>
        <end position="207"/>
    </location>
</feature>
<evidence type="ECO:0000313" key="2">
    <source>
        <dbReference type="EMBL" id="KHD96232.1"/>
    </source>
</evidence>
<evidence type="ECO:0000313" key="3">
    <source>
        <dbReference type="Proteomes" id="UP000030466"/>
    </source>
</evidence>
<protein>
    <recommendedName>
        <fullName evidence="4">DUF3618 domain-containing protein</fullName>
    </recommendedName>
</protein>
<feature type="region of interest" description="Disordered" evidence="1">
    <location>
        <begin position="140"/>
        <end position="215"/>
    </location>
</feature>
<evidence type="ECO:0008006" key="4">
    <source>
        <dbReference type="Google" id="ProtNLM"/>
    </source>
</evidence>
<reference evidence="2 3" key="1">
    <citation type="journal article" date="2003" name="Int. J. Syst. Evol. Microbiol.">
        <title>Kocuria polaris sp. nov., an orange-pigmented psychrophilic bacterium isolated from an Antarctic cyanobacterial mat sample.</title>
        <authorList>
            <person name="Reddy G.S."/>
            <person name="Prakash J.S."/>
            <person name="Prabahar V."/>
            <person name="Matsumoto G.I."/>
            <person name="Stackebrandt E."/>
            <person name="Shivaji S."/>
        </authorList>
    </citation>
    <scope>NUCLEOTIDE SEQUENCE [LARGE SCALE GENOMIC DNA]</scope>
    <source>
        <strain evidence="2 3">CMS 76or</strain>
    </source>
</reference>
<dbReference type="InterPro" id="IPR022062">
    <property type="entry name" value="DUF3618"/>
</dbReference>
<dbReference type="AlphaFoldDB" id="A0A0A6YA09"/>
<dbReference type="Proteomes" id="UP000030466">
    <property type="component" value="Unassembled WGS sequence"/>
</dbReference>
<organism evidence="2 3">
    <name type="scientific">Kocuria rosea subsp. polaris</name>
    <dbReference type="NCBI Taxonomy" id="136273"/>
    <lineage>
        <taxon>Bacteria</taxon>
        <taxon>Bacillati</taxon>
        <taxon>Actinomycetota</taxon>
        <taxon>Actinomycetes</taxon>
        <taxon>Micrococcales</taxon>
        <taxon>Micrococcaceae</taxon>
        <taxon>Kocuria</taxon>
    </lineage>
</organism>
<comment type="caution">
    <text evidence="2">The sequence shown here is derived from an EMBL/GenBank/DDBJ whole genome shotgun (WGS) entry which is preliminary data.</text>
</comment>
<keyword evidence="3" id="KW-1185">Reference proteome</keyword>
<dbReference type="RefSeq" id="WP_035930488.1">
    <property type="nucleotide sequence ID" value="NZ_JSUH01000026.1"/>
</dbReference>
<dbReference type="Gene3D" id="1.10.287.700">
    <property type="entry name" value="Helix hairpin bin"/>
    <property type="match status" value="1"/>
</dbReference>
<accession>A0A0A6YA09</accession>
<dbReference type="Pfam" id="PF12277">
    <property type="entry name" value="DUF3618"/>
    <property type="match status" value="1"/>
</dbReference>
<sequence length="215" mass="22789">MSQQNPEQIRADIEATRARLGSDVDAVAEKVTPERVVERQKDKVRGKVQDTVHGVRERVMGSSDDEFTVGGYSTGDVRDEAAYRADQARGAVQNAPATAKAKTRGNPLAAGLIALGAGWLVGSLLPSTQKEQELVADAADRVQPHAQHAVESAKSAAQEVAQDLKEPAQEAAQSVKETAQSGAQEVKQQGQGEAQHLKSSAQDSAQSVKDETKNA</sequence>
<dbReference type="OrthoDB" id="3218417at2"/>